<dbReference type="RefSeq" id="WP_204366642.1">
    <property type="nucleotide sequence ID" value="NZ_BAND01000020.1"/>
</dbReference>
<reference evidence="2 3" key="2">
    <citation type="journal article" date="2014" name="FEMS Microbiol. Lett.">
        <title>Draft genomic DNA sequence of the facultatively methylotrophic bacterium Acidomonas methanolica type strain MB58.</title>
        <authorList>
            <person name="Higashiura N."/>
            <person name="Hadano H."/>
            <person name="Hirakawa H."/>
            <person name="Matsutani M."/>
            <person name="Takabe S."/>
            <person name="Matsushita K."/>
            <person name="Azuma Y."/>
        </authorList>
    </citation>
    <scope>NUCLEOTIDE SEQUENCE [LARGE SCALE GENOMIC DNA]</scope>
    <source>
        <strain evidence="2 3">MB58</strain>
    </source>
</reference>
<dbReference type="PROSITE" id="PS50405">
    <property type="entry name" value="GST_CTER"/>
    <property type="match status" value="1"/>
</dbReference>
<dbReference type="AlphaFoldDB" id="A0A023D2H4"/>
<proteinExistence type="predicted"/>
<dbReference type="PANTHER" id="PTHR44051">
    <property type="entry name" value="GLUTATHIONE S-TRANSFERASE-RELATED"/>
    <property type="match status" value="1"/>
</dbReference>
<sequence length="200" mass="21188">MLTLYYAPGACSLASHIVIREAEMNCQYEKVDLRKKTYGDGRDYLAINPRGAVPAIGLPGGGVLTQNVAVLPWLGEHSGVAAFTPAPGIGRARLLEALGFCEDVHAALGPLFAPDLPDAARARLKSAAGRRMGQVEASIGGREFLLESGFSQADVLLAVVLGWEKPLGLDFSPWPKAVGLRDRVLSRPAARAAMAEEGLI</sequence>
<keyword evidence="3" id="KW-1185">Reference proteome</keyword>
<dbReference type="CDD" id="cd03057">
    <property type="entry name" value="GST_N_Beta"/>
    <property type="match status" value="1"/>
</dbReference>
<gene>
    <name evidence="2" type="ORF">Amme_020_001</name>
</gene>
<dbReference type="Pfam" id="PF00043">
    <property type="entry name" value="GST_C"/>
    <property type="match status" value="1"/>
</dbReference>
<organism evidence="2 3">
    <name type="scientific">Acidomonas methanolica NBRC 104435</name>
    <dbReference type="NCBI Taxonomy" id="1231351"/>
    <lineage>
        <taxon>Bacteria</taxon>
        <taxon>Pseudomonadati</taxon>
        <taxon>Pseudomonadota</taxon>
        <taxon>Alphaproteobacteria</taxon>
        <taxon>Acetobacterales</taxon>
        <taxon>Acetobacteraceae</taxon>
        <taxon>Acidomonas</taxon>
    </lineage>
</organism>
<dbReference type="InterPro" id="IPR036249">
    <property type="entry name" value="Thioredoxin-like_sf"/>
</dbReference>
<evidence type="ECO:0000313" key="2">
    <source>
        <dbReference type="EMBL" id="GAJ28332.1"/>
    </source>
</evidence>
<dbReference type="InterPro" id="IPR036282">
    <property type="entry name" value="Glutathione-S-Trfase_C_sf"/>
</dbReference>
<dbReference type="CDD" id="cd03188">
    <property type="entry name" value="GST_C_Beta"/>
    <property type="match status" value="1"/>
</dbReference>
<keyword evidence="2" id="KW-0808">Transferase</keyword>
<feature type="domain" description="GST C-terminal" evidence="1">
    <location>
        <begin position="87"/>
        <end position="200"/>
    </location>
</feature>
<dbReference type="InterPro" id="IPR010987">
    <property type="entry name" value="Glutathione-S-Trfase_C-like"/>
</dbReference>
<protein>
    <submittedName>
        <fullName evidence="2">Glutathione S-transferase</fullName>
    </submittedName>
</protein>
<accession>A0A023D2H4</accession>
<reference evidence="3" key="1">
    <citation type="journal article" date="2014" name="FEMS Microbiol. Lett.">
        <title>Draft Genomic DNA Sequence of the Facultatively Methylotrophic Bacterium Acidomonas methanolica type strain MB58.</title>
        <authorList>
            <person name="Higashiura N."/>
            <person name="Hadano H."/>
            <person name="Hirakawa H."/>
            <person name="Matsutani M."/>
            <person name="Takabe S."/>
            <person name="Matsushita K."/>
            <person name="Azuma Y."/>
        </authorList>
    </citation>
    <scope>NUCLEOTIDE SEQUENCE [LARGE SCALE GENOMIC DNA]</scope>
    <source>
        <strain evidence="3">MB58</strain>
    </source>
</reference>
<dbReference type="Gene3D" id="1.20.1050.10">
    <property type="match status" value="1"/>
</dbReference>
<dbReference type="PANTHER" id="PTHR44051:SF8">
    <property type="entry name" value="GLUTATHIONE S-TRANSFERASE GSTA"/>
    <property type="match status" value="1"/>
</dbReference>
<dbReference type="SUPFAM" id="SSF47616">
    <property type="entry name" value="GST C-terminal domain-like"/>
    <property type="match status" value="1"/>
</dbReference>
<name>A0A023D2H4_ACIMT</name>
<dbReference type="Gene3D" id="3.40.30.10">
    <property type="entry name" value="Glutaredoxin"/>
    <property type="match status" value="1"/>
</dbReference>
<dbReference type="SUPFAM" id="SSF52833">
    <property type="entry name" value="Thioredoxin-like"/>
    <property type="match status" value="1"/>
</dbReference>
<evidence type="ECO:0000313" key="3">
    <source>
        <dbReference type="Proteomes" id="UP000019760"/>
    </source>
</evidence>
<evidence type="ECO:0000259" key="1">
    <source>
        <dbReference type="PROSITE" id="PS50405"/>
    </source>
</evidence>
<dbReference type="InterPro" id="IPR004046">
    <property type="entry name" value="GST_C"/>
</dbReference>
<dbReference type="GO" id="GO:0016740">
    <property type="term" value="F:transferase activity"/>
    <property type="evidence" value="ECO:0007669"/>
    <property type="project" value="UniProtKB-KW"/>
</dbReference>
<dbReference type="EMBL" id="BAND01000020">
    <property type="protein sequence ID" value="GAJ28332.1"/>
    <property type="molecule type" value="Genomic_DNA"/>
</dbReference>
<dbReference type="Proteomes" id="UP000019760">
    <property type="component" value="Unassembled WGS sequence"/>
</dbReference>
<comment type="caution">
    <text evidence="2">The sequence shown here is derived from an EMBL/GenBank/DDBJ whole genome shotgun (WGS) entry which is preliminary data.</text>
</comment>